<name>A0ABT1WCU7_9BURK</name>
<feature type="transmembrane region" description="Helical" evidence="9">
    <location>
        <begin position="409"/>
        <end position="432"/>
    </location>
</feature>
<keyword evidence="6 9" id="KW-0472">Membrane</keyword>
<dbReference type="InterPro" id="IPR017937">
    <property type="entry name" value="Thioredoxin_CS"/>
</dbReference>
<feature type="transmembrane region" description="Helical" evidence="9">
    <location>
        <begin position="331"/>
        <end position="353"/>
    </location>
</feature>
<dbReference type="Pfam" id="PF13899">
    <property type="entry name" value="Thioredoxin_7"/>
    <property type="match status" value="1"/>
</dbReference>
<dbReference type="NCBIfam" id="NF001419">
    <property type="entry name" value="PRK00293.1"/>
    <property type="match status" value="1"/>
</dbReference>
<dbReference type="InterPro" id="IPR013766">
    <property type="entry name" value="Thioredoxin_domain"/>
</dbReference>
<keyword evidence="7" id="KW-0676">Redox-active center</keyword>
<evidence type="ECO:0000313" key="12">
    <source>
        <dbReference type="Proteomes" id="UP001204142"/>
    </source>
</evidence>
<dbReference type="CDD" id="cd02953">
    <property type="entry name" value="DsbDgamma"/>
    <property type="match status" value="1"/>
</dbReference>
<dbReference type="InterPro" id="IPR036249">
    <property type="entry name" value="Thioredoxin-like_sf"/>
</dbReference>
<evidence type="ECO:0000256" key="7">
    <source>
        <dbReference type="ARBA" id="ARBA00023284"/>
    </source>
</evidence>
<dbReference type="InterPro" id="IPR028250">
    <property type="entry name" value="DsbDN"/>
</dbReference>
<evidence type="ECO:0000256" key="5">
    <source>
        <dbReference type="ARBA" id="ARBA00022989"/>
    </source>
</evidence>
<feature type="transmembrane region" description="Helical" evidence="9">
    <location>
        <begin position="444"/>
        <end position="464"/>
    </location>
</feature>
<reference evidence="11 12" key="1">
    <citation type="submission" date="2022-07" db="EMBL/GenBank/DDBJ databases">
        <authorList>
            <person name="Xamxidin M."/>
            <person name="Wu M."/>
        </authorList>
    </citation>
    <scope>NUCLEOTIDE SEQUENCE [LARGE SCALE GENOMIC DNA]</scope>
    <source>
        <strain evidence="11 12">NBRC 111650</strain>
    </source>
</reference>
<dbReference type="InterPro" id="IPR003834">
    <property type="entry name" value="Cyt_c_assmbl_TM_dom"/>
</dbReference>
<sequence length="678" mass="70417">MRLTWIGFEVFDMQAVWMRGQWLKATVAWLPVAILCLLGFGGNALAADDFLPPEQAFKVTVSALDPSCSQNCLMDVRIEVAQGYYLYRERFRLEPAAGVQELAFVDLPRGDQKFDEFLKENIEALRGELNLQLRYSMATAGLPSGQTPQSLGKLISQGCADAGLCYPPQPTELTLASGGLLGKALGSGKQALGAWLGGSAASTAAEPGSDGQSAMARSSPSNVGPVNPTNEADSLAQRLSGQSAAVVLPIFFGLGLLLAFTPCTLPMLPIVSSLVVGQQVGRGASTSAGKVKPLLLALMYVVGMASTYAVLGVVAGLSGQSLVVALQQPPVLWSFSAVLAGLGVALLLGYSLQLPSGLQGWIQEKTGRLQGGQFVPVLVMGMLSALLLGPCVAPPLAGALLYIGQSGNALLGGAALFVLALGMGLPLVLFAAGAGTVLPKAGQWMSWVSAAFGFILLALAVWTATPVTPVPVVMALWAVLGALVAAALWSGVERAQSMSLTAMALGRAFALLSAISASAYAVGLFSGSQSLLTPLAGVGLGGQRTVTASSQPAGGAVHSLFERVDSANALATIAQSKQPVMLDFYADWCVSCKEFELFTLVDPTVQQRLSGVRLLQVDVTANTPADQALMKQFKLFGPPAILFFPAGAQSDAFRVIGFQNAEKFAATLSTVRPLVGLQ</sequence>
<evidence type="ECO:0000256" key="1">
    <source>
        <dbReference type="ARBA" id="ARBA00004651"/>
    </source>
</evidence>
<dbReference type="SUPFAM" id="SSF52833">
    <property type="entry name" value="Thioredoxin-like"/>
    <property type="match status" value="1"/>
</dbReference>
<evidence type="ECO:0000259" key="10">
    <source>
        <dbReference type="PROSITE" id="PS51352"/>
    </source>
</evidence>
<organism evidence="11 12">
    <name type="scientific">Limnobacter humi</name>
    <dbReference type="NCBI Taxonomy" id="1778671"/>
    <lineage>
        <taxon>Bacteria</taxon>
        <taxon>Pseudomonadati</taxon>
        <taxon>Pseudomonadota</taxon>
        <taxon>Betaproteobacteria</taxon>
        <taxon>Burkholderiales</taxon>
        <taxon>Burkholderiaceae</taxon>
        <taxon>Limnobacter</taxon>
    </lineage>
</organism>
<dbReference type="PROSITE" id="PS51352">
    <property type="entry name" value="THIOREDOXIN_2"/>
    <property type="match status" value="1"/>
</dbReference>
<evidence type="ECO:0000256" key="3">
    <source>
        <dbReference type="ARBA" id="ARBA00022692"/>
    </source>
</evidence>
<comment type="subcellular location">
    <subcellularLocation>
        <location evidence="1">Cell membrane</location>
        <topology evidence="1">Multi-pass membrane protein</topology>
    </subcellularLocation>
</comment>
<dbReference type="Pfam" id="PF11412">
    <property type="entry name" value="DsbD_N"/>
    <property type="match status" value="1"/>
</dbReference>
<dbReference type="PANTHER" id="PTHR32234">
    <property type="entry name" value="THIOL:DISULFIDE INTERCHANGE PROTEIN DSBD"/>
    <property type="match status" value="1"/>
</dbReference>
<feature type="transmembrane region" description="Helical" evidence="9">
    <location>
        <begin position="246"/>
        <end position="276"/>
    </location>
</feature>
<dbReference type="EC" id="1.8.1.8" evidence="11"/>
<dbReference type="PROSITE" id="PS00194">
    <property type="entry name" value="THIOREDOXIN_1"/>
    <property type="match status" value="1"/>
</dbReference>
<dbReference type="PANTHER" id="PTHR32234:SF0">
    <property type="entry name" value="THIOL:DISULFIDE INTERCHANGE PROTEIN DSBD"/>
    <property type="match status" value="1"/>
</dbReference>
<evidence type="ECO:0000256" key="2">
    <source>
        <dbReference type="ARBA" id="ARBA00022475"/>
    </source>
</evidence>
<dbReference type="Proteomes" id="UP001204142">
    <property type="component" value="Unassembled WGS sequence"/>
</dbReference>
<evidence type="ECO:0000256" key="4">
    <source>
        <dbReference type="ARBA" id="ARBA00022748"/>
    </source>
</evidence>
<dbReference type="EMBL" id="JANIGO010000001">
    <property type="protein sequence ID" value="MCQ8895325.1"/>
    <property type="molecule type" value="Genomic_DNA"/>
</dbReference>
<dbReference type="InterPro" id="IPR035671">
    <property type="entry name" value="DsbD_gamma"/>
</dbReference>
<dbReference type="InterPro" id="IPR036929">
    <property type="entry name" value="DsbDN_sf"/>
</dbReference>
<dbReference type="SUPFAM" id="SSF74863">
    <property type="entry name" value="Thiol:disulfide interchange protein DsbD, N-terminal domain (DsbD-alpha)"/>
    <property type="match status" value="1"/>
</dbReference>
<feature type="transmembrane region" description="Helical" evidence="9">
    <location>
        <begin position="470"/>
        <end position="492"/>
    </location>
</feature>
<keyword evidence="5 9" id="KW-1133">Transmembrane helix</keyword>
<dbReference type="Gene3D" id="3.40.30.10">
    <property type="entry name" value="Glutaredoxin"/>
    <property type="match status" value="1"/>
</dbReference>
<dbReference type="GO" id="GO:0047134">
    <property type="term" value="F:protein-disulfide reductase [NAD(P)H] activity"/>
    <property type="evidence" value="ECO:0007669"/>
    <property type="project" value="UniProtKB-EC"/>
</dbReference>
<comment type="caution">
    <text evidence="11">The sequence shown here is derived from an EMBL/GenBank/DDBJ whole genome shotgun (WGS) entry which is preliminary data.</text>
</comment>
<evidence type="ECO:0000313" key="11">
    <source>
        <dbReference type="EMBL" id="MCQ8895325.1"/>
    </source>
</evidence>
<keyword evidence="2" id="KW-1003">Cell membrane</keyword>
<evidence type="ECO:0000256" key="9">
    <source>
        <dbReference type="SAM" id="Phobius"/>
    </source>
</evidence>
<evidence type="ECO:0000256" key="6">
    <source>
        <dbReference type="ARBA" id="ARBA00023136"/>
    </source>
</evidence>
<accession>A0ABT1WCU7</accession>
<keyword evidence="4" id="KW-0201">Cytochrome c-type biogenesis</keyword>
<evidence type="ECO:0000256" key="8">
    <source>
        <dbReference type="SAM" id="MobiDB-lite"/>
    </source>
</evidence>
<feature type="transmembrane region" description="Helical" evidence="9">
    <location>
        <begin position="504"/>
        <end position="525"/>
    </location>
</feature>
<proteinExistence type="predicted"/>
<keyword evidence="3 9" id="KW-0812">Transmembrane</keyword>
<protein>
    <submittedName>
        <fullName evidence="11">Protein-disulfide reductase DsbD</fullName>
        <ecNumber evidence="11">1.8.1.8</ecNumber>
    </submittedName>
</protein>
<feature type="region of interest" description="Disordered" evidence="8">
    <location>
        <begin position="203"/>
        <end position="232"/>
    </location>
</feature>
<keyword evidence="12" id="KW-1185">Reference proteome</keyword>
<feature type="compositionally biased region" description="Polar residues" evidence="8">
    <location>
        <begin position="210"/>
        <end position="232"/>
    </location>
</feature>
<dbReference type="Pfam" id="PF02683">
    <property type="entry name" value="DsbD_TM"/>
    <property type="match status" value="1"/>
</dbReference>
<dbReference type="Gene3D" id="2.60.40.1250">
    <property type="entry name" value="Thiol:disulfide interchange protein DsbD, N-terminal domain"/>
    <property type="match status" value="1"/>
</dbReference>
<dbReference type="RefSeq" id="WP_256763006.1">
    <property type="nucleotide sequence ID" value="NZ_JANIGO010000001.1"/>
</dbReference>
<feature type="transmembrane region" description="Helical" evidence="9">
    <location>
        <begin position="297"/>
        <end position="319"/>
    </location>
</feature>
<gene>
    <name evidence="11" type="primary">dsbD</name>
    <name evidence="11" type="ORF">NQT62_02580</name>
</gene>
<keyword evidence="11" id="KW-0560">Oxidoreductase</keyword>
<feature type="domain" description="Thioredoxin" evidence="10">
    <location>
        <begin position="539"/>
        <end position="673"/>
    </location>
</feature>
<feature type="transmembrane region" description="Helical" evidence="9">
    <location>
        <begin position="374"/>
        <end position="403"/>
    </location>
</feature>